<evidence type="ECO:0000313" key="3">
    <source>
        <dbReference type="EMBL" id="CAF4380771.1"/>
    </source>
</evidence>
<proteinExistence type="predicted"/>
<dbReference type="EMBL" id="CAJOBQ010000561">
    <property type="protein sequence ID" value="CAF4380771.1"/>
    <property type="molecule type" value="Genomic_DNA"/>
</dbReference>
<dbReference type="EMBL" id="CAJNYU010000261">
    <property type="protein sequence ID" value="CAF3344823.1"/>
    <property type="molecule type" value="Genomic_DNA"/>
</dbReference>
<sequence>MEPIETLPLLLSRTADSFDDRVKLDARAKETDHDSFDSDDDEEDDSFRFSLDDKDDDLPHNEPLHLIPLPSTTTSKKRVSKPKQKTPVPERLRFTTDRGEGKVEDQQLDLRYIKY</sequence>
<dbReference type="Proteomes" id="UP000663862">
    <property type="component" value="Unassembled WGS sequence"/>
</dbReference>
<feature type="compositionally biased region" description="Basic and acidic residues" evidence="1">
    <location>
        <begin position="46"/>
        <end position="63"/>
    </location>
</feature>
<gene>
    <name evidence="2" type="ORF">FME351_LOCUS3938</name>
    <name evidence="3" type="ORF">TSG867_LOCUS11570</name>
</gene>
<feature type="region of interest" description="Disordered" evidence="1">
    <location>
        <begin position="27"/>
        <end position="105"/>
    </location>
</feature>
<accession>A0A820MYJ2</accession>
<evidence type="ECO:0000313" key="4">
    <source>
        <dbReference type="Proteomes" id="UP000663862"/>
    </source>
</evidence>
<comment type="caution">
    <text evidence="3">The sequence shown here is derived from an EMBL/GenBank/DDBJ whole genome shotgun (WGS) entry which is preliminary data.</text>
</comment>
<feature type="compositionally biased region" description="Basic and acidic residues" evidence="1">
    <location>
        <begin position="88"/>
        <end position="105"/>
    </location>
</feature>
<feature type="compositionally biased region" description="Basic residues" evidence="1">
    <location>
        <begin position="75"/>
        <end position="84"/>
    </location>
</feature>
<evidence type="ECO:0000256" key="1">
    <source>
        <dbReference type="SAM" id="MobiDB-lite"/>
    </source>
</evidence>
<feature type="compositionally biased region" description="Basic and acidic residues" evidence="1">
    <location>
        <begin position="27"/>
        <end position="36"/>
    </location>
</feature>
<reference evidence="3" key="1">
    <citation type="submission" date="2021-02" db="EMBL/GenBank/DDBJ databases">
        <authorList>
            <person name="Nowell W R."/>
        </authorList>
    </citation>
    <scope>NUCLEOTIDE SEQUENCE</scope>
</reference>
<name>A0A820MYJ2_9BILA</name>
<protein>
    <submittedName>
        <fullName evidence="3">Uncharacterized protein</fullName>
    </submittedName>
</protein>
<organism evidence="3 4">
    <name type="scientific">Rotaria socialis</name>
    <dbReference type="NCBI Taxonomy" id="392032"/>
    <lineage>
        <taxon>Eukaryota</taxon>
        <taxon>Metazoa</taxon>
        <taxon>Spiralia</taxon>
        <taxon>Gnathifera</taxon>
        <taxon>Rotifera</taxon>
        <taxon>Eurotatoria</taxon>
        <taxon>Bdelloidea</taxon>
        <taxon>Philodinida</taxon>
        <taxon>Philodinidae</taxon>
        <taxon>Rotaria</taxon>
    </lineage>
</organism>
<dbReference type="AlphaFoldDB" id="A0A820MYJ2"/>
<dbReference type="Proteomes" id="UP000663869">
    <property type="component" value="Unassembled WGS sequence"/>
</dbReference>
<evidence type="ECO:0000313" key="2">
    <source>
        <dbReference type="EMBL" id="CAF3344823.1"/>
    </source>
</evidence>